<dbReference type="Pfam" id="PF07348">
    <property type="entry name" value="Syd"/>
    <property type="match status" value="1"/>
</dbReference>
<keyword evidence="6" id="KW-1185">Reference proteome</keyword>
<dbReference type="HAMAP" id="MF_01104">
    <property type="entry name" value="Syd"/>
    <property type="match status" value="1"/>
</dbReference>
<keyword evidence="2 4" id="KW-0997">Cell inner membrane</keyword>
<dbReference type="NCBIfam" id="NF003439">
    <property type="entry name" value="PRK04968.1"/>
    <property type="match status" value="1"/>
</dbReference>
<organism evidence="5 6">
    <name type="scientific">Amphritea balenae</name>
    <dbReference type="NCBI Taxonomy" id="452629"/>
    <lineage>
        <taxon>Bacteria</taxon>
        <taxon>Pseudomonadati</taxon>
        <taxon>Pseudomonadota</taxon>
        <taxon>Gammaproteobacteria</taxon>
        <taxon>Oceanospirillales</taxon>
        <taxon>Oceanospirillaceae</taxon>
        <taxon>Amphritea</taxon>
    </lineage>
</organism>
<keyword evidence="1 4" id="KW-1003">Cell membrane</keyword>
<evidence type="ECO:0000256" key="4">
    <source>
        <dbReference type="HAMAP-Rule" id="MF_01104"/>
    </source>
</evidence>
<dbReference type="Gene3D" id="3.40.1580.20">
    <property type="entry name" value="Syd protein"/>
    <property type="match status" value="1"/>
</dbReference>
<sequence>MSQTLTQQLKQFIALSVQLQQQNSGRLPLTHYDNEWPSPCYQGEPDQQQRIEWQPAHQSDQNNPCQAMFDRLETAIGYSIHPDIREWYSCIWSDPIPASCQDGDLSLLFLWNEADCERLRGNLIGHLLTKQKRKQPATLFFACTEPDGDQFLSVDNQTGEIWLEQPGKKPIRKLADNLSEFLSQLKPELIPDQE</sequence>
<dbReference type="AlphaFoldDB" id="A0A3P1SWU1"/>
<dbReference type="CDD" id="cd16323">
    <property type="entry name" value="Syd"/>
    <property type="match status" value="1"/>
</dbReference>
<comment type="function">
    <text evidence="4">Interacts with the SecY protein in vivo. May bind preferentially to an uncomplexed state of SecY, thus functioning either as a chelating agent for excess SecY in the cell or as a regulatory factor that negatively controls the translocase function.</text>
</comment>
<name>A0A3P1SWU1_9GAMM</name>
<protein>
    <recommendedName>
        <fullName evidence="4">Protein Syd</fullName>
    </recommendedName>
</protein>
<evidence type="ECO:0000256" key="1">
    <source>
        <dbReference type="ARBA" id="ARBA00022475"/>
    </source>
</evidence>
<dbReference type="OrthoDB" id="5599437at2"/>
<proteinExistence type="inferred from homology"/>
<dbReference type="InterPro" id="IPR009948">
    <property type="entry name" value="Syd"/>
</dbReference>
<comment type="caution">
    <text evidence="5">The sequence shown here is derived from an EMBL/GenBank/DDBJ whole genome shotgun (WGS) entry which is preliminary data.</text>
</comment>
<dbReference type="GO" id="GO:0009898">
    <property type="term" value="C:cytoplasmic side of plasma membrane"/>
    <property type="evidence" value="ECO:0007669"/>
    <property type="project" value="InterPro"/>
</dbReference>
<reference evidence="5 6" key="1">
    <citation type="submission" date="2018-11" db="EMBL/GenBank/DDBJ databases">
        <title>The draft genome sequence of Amphritea balenae JAMM 1525T.</title>
        <authorList>
            <person name="Fang Z."/>
            <person name="Zhang Y."/>
            <person name="Han X."/>
        </authorList>
    </citation>
    <scope>NUCLEOTIDE SEQUENCE [LARGE SCALE GENOMIC DNA]</scope>
    <source>
        <strain evidence="5 6">JAMM 1525</strain>
    </source>
</reference>
<dbReference type="InterPro" id="IPR038228">
    <property type="entry name" value="Syd_sf"/>
</dbReference>
<dbReference type="Proteomes" id="UP000267535">
    <property type="component" value="Unassembled WGS sequence"/>
</dbReference>
<evidence type="ECO:0000256" key="2">
    <source>
        <dbReference type="ARBA" id="ARBA00022519"/>
    </source>
</evidence>
<evidence type="ECO:0000256" key="3">
    <source>
        <dbReference type="ARBA" id="ARBA00023136"/>
    </source>
</evidence>
<comment type="subcellular location">
    <subcellularLocation>
        <location evidence="4">Cell inner membrane</location>
        <topology evidence="4">Peripheral membrane protein</topology>
        <orientation evidence="4">Cytoplasmic side</orientation>
    </subcellularLocation>
    <text evidence="4">Loosely associated with the cytoplasmic side of the inner membrane, probably via SecY.</text>
</comment>
<comment type="similarity">
    <text evidence="4">Belongs to the Syd family.</text>
</comment>
<evidence type="ECO:0000313" key="6">
    <source>
        <dbReference type="Proteomes" id="UP000267535"/>
    </source>
</evidence>
<dbReference type="EMBL" id="RQXV01000001">
    <property type="protein sequence ID" value="RRD00996.1"/>
    <property type="molecule type" value="Genomic_DNA"/>
</dbReference>
<evidence type="ECO:0000313" key="5">
    <source>
        <dbReference type="EMBL" id="RRD00996.1"/>
    </source>
</evidence>
<keyword evidence="3 4" id="KW-0472">Membrane</keyword>
<accession>A0A3P1SWU1</accession>
<gene>
    <name evidence="4" type="primary">syd</name>
    <name evidence="5" type="ORF">EHS89_00040</name>
</gene>
<dbReference type="RefSeq" id="WP_124924068.1">
    <property type="nucleotide sequence ID" value="NZ_BMOH01000001.1"/>
</dbReference>